<name>A0ABR2QMF6_9ROSI</name>
<dbReference type="Proteomes" id="UP001396334">
    <property type="component" value="Unassembled WGS sequence"/>
</dbReference>
<sequence length="105" mass="12255">MQSSVFNHNNLYEFKSDLHDEVRYQNLFEVRRLRTSGGKNYCTDENNTGTVTLLSLFQLVNMAQVGLERFSLQNLYLFKDIVPSTIWNLSSPPQKFYITNVKHCS</sequence>
<evidence type="ECO:0000313" key="1">
    <source>
        <dbReference type="EMBL" id="KAK9001829.1"/>
    </source>
</evidence>
<dbReference type="EMBL" id="JBBPBN010000035">
    <property type="protein sequence ID" value="KAK9001829.1"/>
    <property type="molecule type" value="Genomic_DNA"/>
</dbReference>
<keyword evidence="2" id="KW-1185">Reference proteome</keyword>
<accession>A0ABR2QMF6</accession>
<proteinExistence type="predicted"/>
<gene>
    <name evidence="1" type="ORF">V6N11_024527</name>
</gene>
<comment type="caution">
    <text evidence="1">The sequence shown here is derived from an EMBL/GenBank/DDBJ whole genome shotgun (WGS) entry which is preliminary data.</text>
</comment>
<protein>
    <submittedName>
        <fullName evidence="1">Uncharacterized protein</fullName>
    </submittedName>
</protein>
<evidence type="ECO:0000313" key="2">
    <source>
        <dbReference type="Proteomes" id="UP001396334"/>
    </source>
</evidence>
<reference evidence="1 2" key="1">
    <citation type="journal article" date="2024" name="G3 (Bethesda)">
        <title>Genome assembly of Hibiscus sabdariffa L. provides insights into metabolisms of medicinal natural products.</title>
        <authorList>
            <person name="Kim T."/>
        </authorList>
    </citation>
    <scope>NUCLEOTIDE SEQUENCE [LARGE SCALE GENOMIC DNA]</scope>
    <source>
        <strain evidence="1">TK-2024</strain>
        <tissue evidence="1">Old leaves</tissue>
    </source>
</reference>
<organism evidence="1 2">
    <name type="scientific">Hibiscus sabdariffa</name>
    <name type="common">roselle</name>
    <dbReference type="NCBI Taxonomy" id="183260"/>
    <lineage>
        <taxon>Eukaryota</taxon>
        <taxon>Viridiplantae</taxon>
        <taxon>Streptophyta</taxon>
        <taxon>Embryophyta</taxon>
        <taxon>Tracheophyta</taxon>
        <taxon>Spermatophyta</taxon>
        <taxon>Magnoliopsida</taxon>
        <taxon>eudicotyledons</taxon>
        <taxon>Gunneridae</taxon>
        <taxon>Pentapetalae</taxon>
        <taxon>rosids</taxon>
        <taxon>malvids</taxon>
        <taxon>Malvales</taxon>
        <taxon>Malvaceae</taxon>
        <taxon>Malvoideae</taxon>
        <taxon>Hibiscus</taxon>
    </lineage>
</organism>